<dbReference type="FunFam" id="3.30.70.330:FF:000330">
    <property type="entry name" value="RNA-binding motif protein 26"/>
    <property type="match status" value="1"/>
</dbReference>
<dbReference type="SUPFAM" id="SSF54928">
    <property type="entry name" value="RNA-binding domain, RBD"/>
    <property type="match status" value="2"/>
</dbReference>
<dbReference type="PROSITE" id="PS50103">
    <property type="entry name" value="ZF_C3H1"/>
    <property type="match status" value="1"/>
</dbReference>
<evidence type="ECO:0000256" key="5">
    <source>
        <dbReference type="ARBA" id="ARBA00023054"/>
    </source>
</evidence>
<dbReference type="GO" id="GO:0005634">
    <property type="term" value="C:nucleus"/>
    <property type="evidence" value="ECO:0007669"/>
    <property type="project" value="TreeGrafter"/>
</dbReference>
<feature type="coiled-coil region" evidence="9">
    <location>
        <begin position="639"/>
        <end position="771"/>
    </location>
</feature>
<dbReference type="GO" id="GO:0003723">
    <property type="term" value="F:RNA binding"/>
    <property type="evidence" value="ECO:0007669"/>
    <property type="project" value="UniProtKB-UniRule"/>
</dbReference>
<dbReference type="AlphaFoldDB" id="A0A023F6P6"/>
<evidence type="ECO:0000256" key="2">
    <source>
        <dbReference type="ARBA" id="ARBA00022771"/>
    </source>
</evidence>
<feature type="domain" description="C3H1-type" evidence="12">
    <location>
        <begin position="303"/>
        <end position="331"/>
    </location>
</feature>
<keyword evidence="5 9" id="KW-0175">Coiled coil</keyword>
<evidence type="ECO:0000256" key="10">
    <source>
        <dbReference type="SAM" id="MobiDB-lite"/>
    </source>
</evidence>
<dbReference type="GO" id="GO:0008270">
    <property type="term" value="F:zinc ion binding"/>
    <property type="evidence" value="ECO:0007669"/>
    <property type="project" value="UniProtKB-KW"/>
</dbReference>
<feature type="compositionally biased region" description="Pro residues" evidence="10">
    <location>
        <begin position="375"/>
        <end position="385"/>
    </location>
</feature>
<dbReference type="SMART" id="SM00360">
    <property type="entry name" value="RRM"/>
    <property type="match status" value="2"/>
</dbReference>
<feature type="region of interest" description="Disordered" evidence="10">
    <location>
        <begin position="563"/>
        <end position="595"/>
    </location>
</feature>
<feature type="compositionally biased region" description="Basic residues" evidence="10">
    <location>
        <begin position="216"/>
        <end position="253"/>
    </location>
</feature>
<dbReference type="Gene3D" id="3.30.70.330">
    <property type="match status" value="2"/>
</dbReference>
<feature type="region of interest" description="Disordered" evidence="10">
    <location>
        <begin position="147"/>
        <end position="284"/>
    </location>
</feature>
<dbReference type="InterPro" id="IPR035979">
    <property type="entry name" value="RBD_domain_sf"/>
</dbReference>
<evidence type="ECO:0000256" key="3">
    <source>
        <dbReference type="ARBA" id="ARBA00022833"/>
    </source>
</evidence>
<evidence type="ECO:0000256" key="7">
    <source>
        <dbReference type="PROSITE-ProRule" id="PRU00176"/>
    </source>
</evidence>
<protein>
    <submittedName>
        <fullName evidence="13">Putative rna-binding protein 26</fullName>
    </submittedName>
</protein>
<feature type="domain" description="RRM" evidence="11">
    <location>
        <begin position="488"/>
        <end position="562"/>
    </location>
</feature>
<dbReference type="Pfam" id="PF14605">
    <property type="entry name" value="Nup35_RRM_2"/>
    <property type="match status" value="1"/>
</dbReference>
<feature type="zinc finger region" description="C3H1-type" evidence="8">
    <location>
        <begin position="303"/>
        <end position="331"/>
    </location>
</feature>
<dbReference type="EMBL" id="GBBI01001808">
    <property type="protein sequence ID" value="JAC16904.1"/>
    <property type="molecule type" value="mRNA"/>
</dbReference>
<keyword evidence="3 8" id="KW-0862">Zinc</keyword>
<organism evidence="13">
    <name type="scientific">Triatoma infestans</name>
    <name type="common">Assassin bug</name>
    <dbReference type="NCBI Taxonomy" id="30076"/>
    <lineage>
        <taxon>Eukaryota</taxon>
        <taxon>Metazoa</taxon>
        <taxon>Ecdysozoa</taxon>
        <taxon>Arthropoda</taxon>
        <taxon>Hexapoda</taxon>
        <taxon>Insecta</taxon>
        <taxon>Pterygota</taxon>
        <taxon>Neoptera</taxon>
        <taxon>Paraneoptera</taxon>
        <taxon>Hemiptera</taxon>
        <taxon>Heteroptera</taxon>
        <taxon>Panheteroptera</taxon>
        <taxon>Cimicomorpha</taxon>
        <taxon>Reduviidae</taxon>
        <taxon>Triatominae</taxon>
        <taxon>Triatoma</taxon>
    </lineage>
</organism>
<evidence type="ECO:0000256" key="6">
    <source>
        <dbReference type="ARBA" id="ARBA00043866"/>
    </source>
</evidence>
<name>A0A023F6P6_TRIIF</name>
<dbReference type="Pfam" id="PF01480">
    <property type="entry name" value="PWI"/>
    <property type="match status" value="1"/>
</dbReference>
<feature type="compositionally biased region" description="Basic and acidic residues" evidence="10">
    <location>
        <begin position="255"/>
        <end position="265"/>
    </location>
</feature>
<dbReference type="PROSITE" id="PS50102">
    <property type="entry name" value="RRM"/>
    <property type="match status" value="1"/>
</dbReference>
<sequence>MIIEDPESFKTWLTAKLEPLCDADPAALAKYVYALVKKDKPVEELRASMLEQLEVFLQRETQGFVNLLFKTLETQVFDSTTDVQPHLSPPPVSKATADVDLRDSLPVSNSHDEPEKKTAKEPNAAILASAQNSNSLGCVLLATATGRREQTDRHIRKTDSDKEERSRRVRRRGSSASPGDRRRSRSRSFERRRSRSRERDRARAWRNKSPPPSRRYERRRSYSKSPVRRYSKSRSPQSKRIRYRNRSPPRSRSRSPLESRERKDVAAGISPRDSSHGDLDLRLPPPTQNIQSVVAVPPEMQNFSNARRCRDFDEKGFCMRGDLCPYDHGTDPVILEDVNVPIYNGGPTPQAPIMSQPPPPNLTGSLRHPAASHPPIRPPPPPPPPVPLVEYNPDAPSMEPRMWSRPPQFRGGMIARGMTRGGLGRGNFPPHQRELINVVTGPHFRHQRPNVTVNSEVNNVRIGANEGTKGTGFGTPQRLPFTQKSGNTSLQLKKVPQGANNITHLNNHFSKFGKIVNIQVGFEGDPESALITFSSHTEANIAYKSTEAVLNNRFIRVYWYNPTSNNNSNENKQENSSTPTTRPSALDRLGAPPTKVLNNIQPSAVQQAEKVTLVNNNLSKTLYIPSAMKKETIAQALSVENKEQINEELKKKLEEVSLAKKKQEEARKAGIKLNADLRKRKQELLEKQLNQQKLLIQRMETSNITQQQKSTLMATIKTLQESIEKIQKDLEHSVKANLTKVSKRSTTKEHLELVKKTREEIQRELLDAELDLINRQHEGKDADDLKKKVADLKLKAYSLGISSVRGSYRGRGMLRIRGRGRGAKFLSSISYDHNVVDHRPTKVLISGYEQDDKADVLTHFEQYGVIVDYISDDATPSLVLNYKSRKEAEQAITKGKNFHDRVLSVTWATHNNNIRGGIPTKPATPILRSVMVMEEDEIGEDILEGEDEEEFVGVLSPDFLINEDEEDEDEEDRTWRR</sequence>
<comment type="function">
    <text evidence="6">May be involved in the turnover of nuclear polyadenylated (pA+) RNA.</text>
</comment>
<keyword evidence="1 8" id="KW-0479">Metal-binding</keyword>
<feature type="region of interest" description="Disordered" evidence="10">
    <location>
        <begin position="346"/>
        <end position="385"/>
    </location>
</feature>
<evidence type="ECO:0000256" key="4">
    <source>
        <dbReference type="ARBA" id="ARBA00022884"/>
    </source>
</evidence>
<accession>A0A023F6P6</accession>
<feature type="compositionally biased region" description="Basic and acidic residues" evidence="10">
    <location>
        <begin position="187"/>
        <end position="203"/>
    </location>
</feature>
<dbReference type="CDD" id="cd12257">
    <property type="entry name" value="RRM1_RBM26_like"/>
    <property type="match status" value="1"/>
</dbReference>
<feature type="region of interest" description="Disordered" evidence="10">
    <location>
        <begin position="80"/>
        <end position="99"/>
    </location>
</feature>
<dbReference type="InterPro" id="IPR002483">
    <property type="entry name" value="PWI_dom"/>
</dbReference>
<dbReference type="InterPro" id="IPR000571">
    <property type="entry name" value="Znf_CCCH"/>
</dbReference>
<evidence type="ECO:0000256" key="9">
    <source>
        <dbReference type="SAM" id="Coils"/>
    </source>
</evidence>
<evidence type="ECO:0000259" key="12">
    <source>
        <dbReference type="PROSITE" id="PS50103"/>
    </source>
</evidence>
<keyword evidence="2 8" id="KW-0863">Zinc-finger</keyword>
<keyword evidence="4 7" id="KW-0694">RNA-binding</keyword>
<evidence type="ECO:0000256" key="8">
    <source>
        <dbReference type="PROSITE-ProRule" id="PRU00723"/>
    </source>
</evidence>
<feature type="compositionally biased region" description="Low complexity" evidence="10">
    <location>
        <begin position="564"/>
        <end position="577"/>
    </location>
</feature>
<evidence type="ECO:0000313" key="13">
    <source>
        <dbReference type="EMBL" id="JAC16904.1"/>
    </source>
</evidence>
<reference evidence="13" key="1">
    <citation type="journal article" date="2014" name="PLoS Negl. Trop. Dis.">
        <title>An updated insight into the Sialotranscriptome of Triatoma infestans: developmental stage and geographic variations.</title>
        <authorList>
            <person name="Schwarz A."/>
            <person name="Medrano-Mercado N."/>
            <person name="Schaub G.A."/>
            <person name="Struchiner C.J."/>
            <person name="Bargues M.D."/>
            <person name="Levy M.Z."/>
            <person name="Ribeiro J.M."/>
        </authorList>
    </citation>
    <scope>NUCLEOTIDE SEQUENCE</scope>
    <source>
        <strain evidence="13">Chile</strain>
        <tissue evidence="13">Salivary glands</tissue>
    </source>
</reference>
<dbReference type="InterPro" id="IPR000504">
    <property type="entry name" value="RRM_dom"/>
</dbReference>
<dbReference type="PANTHER" id="PTHR14398">
    <property type="entry name" value="RNA RECOGNITION RRM/RNP DOMAIN"/>
    <property type="match status" value="1"/>
</dbReference>
<dbReference type="PANTHER" id="PTHR14398:SF0">
    <property type="entry name" value="ZINC FINGER PROTEIN SWM"/>
    <property type="match status" value="1"/>
</dbReference>
<feature type="compositionally biased region" description="Basic and acidic residues" evidence="10">
    <location>
        <begin position="147"/>
        <end position="166"/>
    </location>
</feature>
<dbReference type="InterPro" id="IPR012677">
    <property type="entry name" value="Nucleotide-bd_a/b_plait_sf"/>
</dbReference>
<evidence type="ECO:0000256" key="1">
    <source>
        <dbReference type="ARBA" id="ARBA00022723"/>
    </source>
</evidence>
<evidence type="ECO:0000259" key="11">
    <source>
        <dbReference type="PROSITE" id="PS50102"/>
    </source>
</evidence>
<proteinExistence type="evidence at transcript level"/>
<dbReference type="InterPro" id="IPR045137">
    <property type="entry name" value="RBM26/27"/>
</dbReference>